<gene>
    <name evidence="1" type="ordered locus">plu2416</name>
</gene>
<keyword evidence="2" id="KW-1185">Reference proteome</keyword>
<reference evidence="2" key="1">
    <citation type="journal article" date="2003" name="Nat. Biotechnol.">
        <title>The genome sequence of the entomopathogenic bacterium Photorhabdus luminescens.</title>
        <authorList>
            <person name="Duchaud E."/>
            <person name="Rusniok C."/>
            <person name="Frangeul L."/>
            <person name="Buchrieser C."/>
            <person name="Givaudan A."/>
            <person name="Taourit S."/>
            <person name="Bocs S."/>
            <person name="Boursaux-Eude C."/>
            <person name="Chandler M."/>
            <person name="Charles J.-F."/>
            <person name="Dassa E."/>
            <person name="Derose R."/>
            <person name="Derzelle S."/>
            <person name="Freyssinet G."/>
            <person name="Gaudriault S."/>
            <person name="Medigue C."/>
            <person name="Lanois A."/>
            <person name="Powell K."/>
            <person name="Siguier P."/>
            <person name="Vincent R."/>
            <person name="Wingate V."/>
            <person name="Zouine M."/>
            <person name="Glaser P."/>
            <person name="Boemare N."/>
            <person name="Danchin A."/>
            <person name="Kunst F."/>
        </authorList>
    </citation>
    <scope>NUCLEOTIDE SEQUENCE [LARGE SCALE GENOMIC DNA]</scope>
    <source>
        <strain evidence="2">DSM 15139 / CIP 105565 / TT01</strain>
    </source>
</reference>
<proteinExistence type="predicted"/>
<evidence type="ECO:0000313" key="1">
    <source>
        <dbReference type="EMBL" id="CAE14784.1"/>
    </source>
</evidence>
<dbReference type="EMBL" id="BX571867">
    <property type="protein sequence ID" value="CAE14784.1"/>
    <property type="molecule type" value="Genomic_DNA"/>
</dbReference>
<dbReference type="Proteomes" id="UP000002514">
    <property type="component" value="Chromosome"/>
</dbReference>
<dbReference type="KEGG" id="plu:plu2416"/>
<dbReference type="HOGENOM" id="CLU_2667888_0_0_6"/>
<protein>
    <submittedName>
        <fullName evidence="1">Photorhabdus luminescens subsp. laumondii TTO1 complete genome segment 9/17</fullName>
    </submittedName>
</protein>
<name>Q7N4C8_PHOLL</name>
<dbReference type="AlphaFoldDB" id="Q7N4C8"/>
<evidence type="ECO:0000313" key="2">
    <source>
        <dbReference type="Proteomes" id="UP000002514"/>
    </source>
</evidence>
<organism evidence="1 2">
    <name type="scientific">Photorhabdus laumondii subsp. laumondii (strain DSM 15139 / CIP 105565 / TT01)</name>
    <name type="common">Photorhabdus luminescens subsp. laumondii</name>
    <dbReference type="NCBI Taxonomy" id="243265"/>
    <lineage>
        <taxon>Bacteria</taxon>
        <taxon>Pseudomonadati</taxon>
        <taxon>Pseudomonadota</taxon>
        <taxon>Gammaproteobacteria</taxon>
        <taxon>Enterobacterales</taxon>
        <taxon>Morganellaceae</taxon>
        <taxon>Photorhabdus</taxon>
    </lineage>
</organism>
<accession>Q7N4C8</accession>
<sequence>MMMLNWLGAVDVLAGDLNSMMAWYHYRSGLIPVKNQYSLTHQVVTVLNRLLQDHRRTSPCQTHFHPSSQIGGYAY</sequence>